<dbReference type="NCBIfam" id="TIGR02734">
    <property type="entry name" value="crtI_fam"/>
    <property type="match status" value="1"/>
</dbReference>
<dbReference type="InterPro" id="IPR014105">
    <property type="entry name" value="Carotenoid/retinoid_OxRdtase"/>
</dbReference>
<dbReference type="GO" id="GO:0016491">
    <property type="term" value="F:oxidoreductase activity"/>
    <property type="evidence" value="ECO:0007669"/>
    <property type="project" value="UniProtKB-KW"/>
</dbReference>
<dbReference type="SUPFAM" id="SSF51905">
    <property type="entry name" value="FAD/NAD(P)-binding domain"/>
    <property type="match status" value="1"/>
</dbReference>
<evidence type="ECO:0000259" key="4">
    <source>
        <dbReference type="Pfam" id="PF01593"/>
    </source>
</evidence>
<name>A0A6J6SZN3_9ZZZZ</name>
<dbReference type="Gene3D" id="3.50.50.60">
    <property type="entry name" value="FAD/NAD(P)-binding domain"/>
    <property type="match status" value="2"/>
</dbReference>
<keyword evidence="2" id="KW-0125">Carotenoid biosynthesis</keyword>
<evidence type="ECO:0000256" key="2">
    <source>
        <dbReference type="ARBA" id="ARBA00022746"/>
    </source>
</evidence>
<protein>
    <submittedName>
        <fullName evidence="5">Unannotated protein</fullName>
    </submittedName>
</protein>
<dbReference type="InterPro" id="IPR036188">
    <property type="entry name" value="FAD/NAD-bd_sf"/>
</dbReference>
<evidence type="ECO:0000256" key="1">
    <source>
        <dbReference type="ARBA" id="ARBA00004829"/>
    </source>
</evidence>
<dbReference type="PANTHER" id="PTHR43734">
    <property type="entry name" value="PHYTOENE DESATURASE"/>
    <property type="match status" value="1"/>
</dbReference>
<evidence type="ECO:0000256" key="3">
    <source>
        <dbReference type="ARBA" id="ARBA00023002"/>
    </source>
</evidence>
<dbReference type="EMBL" id="CAEZYT010000061">
    <property type="protein sequence ID" value="CAB4740331.1"/>
    <property type="molecule type" value="Genomic_DNA"/>
</dbReference>
<comment type="pathway">
    <text evidence="1">Carotenoid biosynthesis.</text>
</comment>
<reference evidence="5" key="1">
    <citation type="submission" date="2020-05" db="EMBL/GenBank/DDBJ databases">
        <authorList>
            <person name="Chiriac C."/>
            <person name="Salcher M."/>
            <person name="Ghai R."/>
            <person name="Kavagutti S V."/>
        </authorList>
    </citation>
    <scope>NUCLEOTIDE SEQUENCE</scope>
</reference>
<evidence type="ECO:0000313" key="5">
    <source>
        <dbReference type="EMBL" id="CAB4740331.1"/>
    </source>
</evidence>
<keyword evidence="3" id="KW-0560">Oxidoreductase</keyword>
<dbReference type="GO" id="GO:0016117">
    <property type="term" value="P:carotenoid biosynthetic process"/>
    <property type="evidence" value="ECO:0007669"/>
    <property type="project" value="UniProtKB-KW"/>
</dbReference>
<gene>
    <name evidence="5" type="ORF">UFOPK2772_00963</name>
</gene>
<dbReference type="AlphaFoldDB" id="A0A6J6SZN3"/>
<dbReference type="PANTHER" id="PTHR43734:SF1">
    <property type="entry name" value="PHYTOENE DESATURASE"/>
    <property type="match status" value="1"/>
</dbReference>
<accession>A0A6J6SZN3</accession>
<sequence length="504" mass="55440">MSQIKKQVAVIGAGMGGMCTAARLAKAGYDVTVFESSDRHGGKCRTEWIGNYAFDTGPSLLTLPAVYRDFFQRTGDVMGRVLELDSVNPSFDYRFSDGTSVKFANLSRKETLAAIETSMGSESALEWDQVMRQAESMWDVSREPFIESELKSIASLLKRPTLLRDLRVIAPWKSLRQIKLKDGRLRNILDRYATYSGSDPRVAPAVLASIAFVEEAFGAWHIKGGVGKLSDAIYQRCIDRGVKFEFNVEVSQINHDGSRVNGITLVDGRSLDFATVVANADASLVYTKLITGKVKKLRKQRADLAKADPSLAGFSLLLGLRPSETDSGLSHHNIFFPKNYDAEFIDIFDRKKPVEDPAIYICAPRDETMVKRAGHEAWFILINAPRHDVSGADGFDWNDKDFNHRYAMQIIDSLEARGISIRDRLDLLEIRTPADLERSVMAPGGAIYGTSSNGARSAFMRAKNRSPLQGLYCVGGSAHPGGGLPLVGLSAEIVAEAIVGKARH</sequence>
<dbReference type="InterPro" id="IPR002937">
    <property type="entry name" value="Amino_oxidase"/>
</dbReference>
<dbReference type="PRINTS" id="PR00419">
    <property type="entry name" value="ADXRDTASE"/>
</dbReference>
<dbReference type="Pfam" id="PF01593">
    <property type="entry name" value="Amino_oxidase"/>
    <property type="match status" value="1"/>
</dbReference>
<organism evidence="5">
    <name type="scientific">freshwater metagenome</name>
    <dbReference type="NCBI Taxonomy" id="449393"/>
    <lineage>
        <taxon>unclassified sequences</taxon>
        <taxon>metagenomes</taxon>
        <taxon>ecological metagenomes</taxon>
    </lineage>
</organism>
<feature type="domain" description="Amine oxidase" evidence="4">
    <location>
        <begin position="15"/>
        <end position="292"/>
    </location>
</feature>
<proteinExistence type="predicted"/>